<reference evidence="1 2" key="1">
    <citation type="journal article" date="2018" name="Evol. Lett.">
        <title>Horizontal gene cluster transfer increased hallucinogenic mushroom diversity.</title>
        <authorList>
            <person name="Reynolds H.T."/>
            <person name="Vijayakumar V."/>
            <person name="Gluck-Thaler E."/>
            <person name="Korotkin H.B."/>
            <person name="Matheny P.B."/>
            <person name="Slot J.C."/>
        </authorList>
    </citation>
    <scope>NUCLEOTIDE SEQUENCE [LARGE SCALE GENOMIC DNA]</scope>
    <source>
        <strain evidence="1 2">2631</strain>
    </source>
</reference>
<dbReference type="Proteomes" id="UP000283269">
    <property type="component" value="Unassembled WGS sequence"/>
</dbReference>
<keyword evidence="2" id="KW-1185">Reference proteome</keyword>
<comment type="caution">
    <text evidence="1">The sequence shown here is derived from an EMBL/GenBank/DDBJ whole genome shotgun (WGS) entry which is preliminary data.</text>
</comment>
<dbReference type="AlphaFoldDB" id="A0A409XM97"/>
<protein>
    <submittedName>
        <fullName evidence="1">Uncharacterized protein</fullName>
    </submittedName>
</protein>
<dbReference type="OrthoDB" id="2916406at2759"/>
<dbReference type="InParanoid" id="A0A409XM97"/>
<sequence>MVQDAAPKLKQMHSAFGDPFPKSYIYDYHIVILEGRKSHEFQISCKNRTGLVYNNVIDKMGGKWHGDIVVMRIGKKNPSDPVDMGGKDAGHVDFAVKK</sequence>
<evidence type="ECO:0000313" key="1">
    <source>
        <dbReference type="EMBL" id="PPQ91925.1"/>
    </source>
</evidence>
<gene>
    <name evidence="1" type="ORF">CVT25_000929</name>
</gene>
<dbReference type="EMBL" id="NHYD01001203">
    <property type="protein sequence ID" value="PPQ91925.1"/>
    <property type="molecule type" value="Genomic_DNA"/>
</dbReference>
<proteinExistence type="predicted"/>
<evidence type="ECO:0000313" key="2">
    <source>
        <dbReference type="Proteomes" id="UP000283269"/>
    </source>
</evidence>
<name>A0A409XM97_PSICY</name>
<organism evidence="1 2">
    <name type="scientific">Psilocybe cyanescens</name>
    <dbReference type="NCBI Taxonomy" id="93625"/>
    <lineage>
        <taxon>Eukaryota</taxon>
        <taxon>Fungi</taxon>
        <taxon>Dikarya</taxon>
        <taxon>Basidiomycota</taxon>
        <taxon>Agaricomycotina</taxon>
        <taxon>Agaricomycetes</taxon>
        <taxon>Agaricomycetidae</taxon>
        <taxon>Agaricales</taxon>
        <taxon>Agaricineae</taxon>
        <taxon>Strophariaceae</taxon>
        <taxon>Psilocybe</taxon>
    </lineage>
</organism>
<accession>A0A409XM97</accession>